<protein>
    <recommendedName>
        <fullName evidence="2 6">Ubiquitin-like modifier-activating enzyme ATG7</fullName>
    </recommendedName>
    <alternativeName>
        <fullName evidence="6">Autophagy-related protein 7</fullName>
    </alternativeName>
</protein>
<dbReference type="Gene3D" id="3.40.140.100">
    <property type="entry name" value="Ubiquitin-like modifier-activating enzyme ATG7 C-terminal domain"/>
    <property type="match status" value="1"/>
</dbReference>
<keyword evidence="11" id="KW-1185">Reference proteome</keyword>
<comment type="function">
    <text evidence="6">E1-like activating enzyme involved in the 2 ubiquitin-like systems required for autophagy.</text>
</comment>
<organism evidence="10 11">
    <name type="scientific">Coccomyxa viridis</name>
    <dbReference type="NCBI Taxonomy" id="1274662"/>
    <lineage>
        <taxon>Eukaryota</taxon>
        <taxon>Viridiplantae</taxon>
        <taxon>Chlorophyta</taxon>
        <taxon>core chlorophytes</taxon>
        <taxon>Trebouxiophyceae</taxon>
        <taxon>Trebouxiophyceae incertae sedis</taxon>
        <taxon>Coccomyxaceae</taxon>
        <taxon>Coccomyxa</taxon>
    </lineage>
</organism>
<reference evidence="10 11" key="1">
    <citation type="submission" date="2024-06" db="EMBL/GenBank/DDBJ databases">
        <authorList>
            <person name="Kraege A."/>
            <person name="Thomma B."/>
        </authorList>
    </citation>
    <scope>NUCLEOTIDE SEQUENCE [LARGE SCALE GENOMIC DNA]</scope>
</reference>
<dbReference type="PANTHER" id="PTHR10953:SF3">
    <property type="entry name" value="UBIQUITIN-LIKE MODIFIER-ACTIVATING ENZYME ATG7"/>
    <property type="match status" value="1"/>
</dbReference>
<comment type="subunit">
    <text evidence="6">Homodimer.</text>
</comment>
<evidence type="ECO:0000256" key="6">
    <source>
        <dbReference type="RuleBase" id="RU366022"/>
    </source>
</evidence>
<feature type="domain" description="Ubiquitin-like modifier-activating enzyme Atg7 N-terminal" evidence="9">
    <location>
        <begin position="6"/>
        <end position="321"/>
    </location>
</feature>
<evidence type="ECO:0000256" key="4">
    <source>
        <dbReference type="ARBA" id="ARBA00022927"/>
    </source>
</evidence>
<keyword evidence="3 6" id="KW-0813">Transport</keyword>
<dbReference type="EMBL" id="CAXHTA020000004">
    <property type="protein sequence ID" value="CAL5221045.1"/>
    <property type="molecule type" value="Genomic_DNA"/>
</dbReference>
<gene>
    <name evidence="10" type="primary">g3168</name>
    <name evidence="10" type="ORF">VP750_LOCUS2704</name>
</gene>
<keyword evidence="6" id="KW-0833">Ubl conjugation pathway</keyword>
<feature type="compositionally biased region" description="Acidic residues" evidence="7">
    <location>
        <begin position="684"/>
        <end position="693"/>
    </location>
</feature>
<dbReference type="InterPro" id="IPR000594">
    <property type="entry name" value="ThiF_NAD_FAD-bd"/>
</dbReference>
<name>A0ABP1FM54_9CHLO</name>
<dbReference type="Pfam" id="PF00899">
    <property type="entry name" value="ThiF"/>
    <property type="match status" value="1"/>
</dbReference>
<comment type="similarity">
    <text evidence="1 6">Belongs to the ATG7 family.</text>
</comment>
<keyword evidence="6" id="KW-0963">Cytoplasm</keyword>
<evidence type="ECO:0000313" key="10">
    <source>
        <dbReference type="EMBL" id="CAL5221045.1"/>
    </source>
</evidence>
<comment type="caution">
    <text evidence="10">The sequence shown here is derived from an EMBL/GenBank/DDBJ whole genome shotgun (WGS) entry which is preliminary data.</text>
</comment>
<dbReference type="InterPro" id="IPR035985">
    <property type="entry name" value="Ubiquitin-activating_enz"/>
</dbReference>
<evidence type="ECO:0000256" key="3">
    <source>
        <dbReference type="ARBA" id="ARBA00022448"/>
    </source>
</evidence>
<dbReference type="InterPro" id="IPR042522">
    <property type="entry name" value="Atg7_N_1"/>
</dbReference>
<evidence type="ECO:0000313" key="11">
    <source>
        <dbReference type="Proteomes" id="UP001497392"/>
    </source>
</evidence>
<evidence type="ECO:0000259" key="9">
    <source>
        <dbReference type="Pfam" id="PF16420"/>
    </source>
</evidence>
<dbReference type="InterPro" id="IPR042523">
    <property type="entry name" value="Atg7_N_2"/>
</dbReference>
<feature type="domain" description="THIF-type NAD/FAD binding fold" evidence="8">
    <location>
        <begin position="338"/>
        <end position="580"/>
    </location>
</feature>
<evidence type="ECO:0000256" key="7">
    <source>
        <dbReference type="SAM" id="MobiDB-lite"/>
    </source>
</evidence>
<keyword evidence="4 6" id="KW-0653">Protein transport</keyword>
<dbReference type="Proteomes" id="UP001497392">
    <property type="component" value="Unassembled WGS sequence"/>
</dbReference>
<evidence type="ECO:0000256" key="1">
    <source>
        <dbReference type="ARBA" id="ARBA00010931"/>
    </source>
</evidence>
<keyword evidence="5 6" id="KW-0072">Autophagy</keyword>
<evidence type="ECO:0000256" key="5">
    <source>
        <dbReference type="ARBA" id="ARBA00023006"/>
    </source>
</evidence>
<feature type="region of interest" description="Disordered" evidence="7">
    <location>
        <begin position="684"/>
        <end position="713"/>
    </location>
</feature>
<dbReference type="NCBIfam" id="TIGR01381">
    <property type="entry name" value="E1_like_apg7"/>
    <property type="match status" value="1"/>
</dbReference>
<dbReference type="Gene3D" id="3.40.140.70">
    <property type="entry name" value="Ubiquitin-like modifier-activating enzyme ATG7 N-terminal domain"/>
    <property type="match status" value="1"/>
</dbReference>
<dbReference type="PANTHER" id="PTHR10953">
    <property type="entry name" value="UBIQUITIN-ACTIVATING ENZYME E1"/>
    <property type="match status" value="1"/>
</dbReference>
<dbReference type="Pfam" id="PF16420">
    <property type="entry name" value="ATG7_N"/>
    <property type="match status" value="1"/>
</dbReference>
<dbReference type="Gene3D" id="3.40.50.720">
    <property type="entry name" value="NAD(P)-binding Rossmann-like Domain"/>
    <property type="match status" value="1"/>
</dbReference>
<dbReference type="InterPro" id="IPR045886">
    <property type="entry name" value="ThiF/MoeB/HesA"/>
</dbReference>
<evidence type="ECO:0000259" key="8">
    <source>
        <dbReference type="Pfam" id="PF00899"/>
    </source>
</evidence>
<comment type="subcellular location">
    <subcellularLocation>
        <location evidence="6">Cytoplasm</location>
    </subcellularLocation>
    <subcellularLocation>
        <location evidence="6">Preautophagosomal structure</location>
    </subcellularLocation>
</comment>
<dbReference type="SUPFAM" id="SSF69572">
    <property type="entry name" value="Activating enzymes of the ubiquitin-like proteins"/>
    <property type="match status" value="1"/>
</dbReference>
<accession>A0ABP1FM54</accession>
<evidence type="ECO:0000256" key="2">
    <source>
        <dbReference type="ARBA" id="ARBA00017647"/>
    </source>
</evidence>
<dbReference type="InterPro" id="IPR032197">
    <property type="entry name" value="Atg7_N"/>
</dbReference>
<sequence length="713" mass="77054">MAHQLLQFQQLQSTVDVAFWAELGRLKLDTLRLSEDAQPITGFYSASNSSDYPASLTLDGQSLESQAPHRKGLHSIPGSLLNVNTFERFKAAQEQASQHLQKASQQIWQDILSGRAQEDPGRLLNFLLLSYADLKHFRYYYWFAFPVLKPPEPFRCKTLASLEEGLGADLAASTAQACAGWLGGISPASASEQGAAPVWLIRVADTGVRCQPLSTWQELQGLDGRVILGIADHGNLPGNPGWLLRNSLLLAAVRFGVTELEVACIRLRRAQPCVQRSLLLSVTLPHKSEGDWASFMPTPTGWELNARGKLGPRMMNLGPSMDPRQLAESAVDLNLKLMRWRAAPALDTARLAATKCLLLGAGTLGCAVARVLLGWGIRHITFVDSGRVAYSNPVRQSLYEFKDCLEGGQPKAEAAAEALRRIFPSVQASGLQFSIPMPGHPLSDAEIPKAEADAKQLDSLMEEHDVTFLLMDTRESRWLPTLLGAAKNKLVINAALGFDSFLVLRHGAGPSGPHHSANPREKADPAGMRLGCYFCNDVVAPLDSTVDRTLEQQCTVARPGLAGIAGSLAVEVCCGALQHPQGVRAPAAQHDAAASSATGHKDAVLPLGPVPHMIRGQLGGGFAQQCLVGSAFRQCTACSWAVVEQYRQQGWKFILEALQDPHALEDLTGLTELHNAAAALMMDASEEEEDENDSLLKGNDQTSAAAGDDWTEL</sequence>
<proteinExistence type="inferred from homology"/>
<dbReference type="InterPro" id="IPR006285">
    <property type="entry name" value="Atg7"/>
</dbReference>